<dbReference type="Proteomes" id="UP000267352">
    <property type="component" value="Segment"/>
</dbReference>
<name>A0A2I6SBG7_9VIRU</name>
<dbReference type="EMBL" id="MG702567">
    <property type="protein sequence ID" value="AUO14911.1"/>
    <property type="molecule type" value="Genomic_DNA"/>
</dbReference>
<proteinExistence type="predicted"/>
<reference evidence="1" key="1">
    <citation type="submission" date="2017-12" db="EMBL/GenBank/DDBJ databases">
        <authorList>
            <person name="Katneni V.K."/>
            <person name="Shekhar M.S."/>
            <person name="Otta S.K."/>
            <person name="Karthic K."/>
            <person name="Jangam A.K."/>
            <person name="Gopikrishna G."/>
            <person name="Vijayan K.K."/>
        </authorList>
    </citation>
    <scope>NUCLEOTIDE SEQUENCE [LARGE SCALE GENOMIC DNA]</scope>
    <source>
        <strain evidence="1">IN_AP4RU</strain>
    </source>
</reference>
<sequence length="38" mass="4385">MYGVTETALSAGMDAIERWNKAVEEETNKIKKRVPRFD</sequence>
<reference evidence="1" key="2">
    <citation type="journal article" date="2018" name="Genome Announc.">
        <title>First Report of a Complete Genome Sequence of White spot syndrome virus from India.</title>
        <authorList>
            <person name="Vinaya Kumar K."/>
            <person name="Shekhar M.S."/>
            <person name="Otta S.K."/>
            <person name="Karthic K."/>
            <person name="Ashok Kumar J."/>
            <person name="Gopikrishna G."/>
            <person name="Vijayan K.K."/>
        </authorList>
    </citation>
    <scope>NUCLEOTIDE SEQUENCE</scope>
    <source>
        <strain evidence="1">IN_AP4RU</strain>
    </source>
</reference>
<organism evidence="1">
    <name type="scientific">White spot syndrome virus</name>
    <dbReference type="NCBI Taxonomy" id="342409"/>
    <lineage>
        <taxon>Viruses</taxon>
        <taxon>Viruses incertae sedis</taxon>
        <taxon>Naldaviricetes</taxon>
        <taxon>Nimaviridae</taxon>
        <taxon>Whispovirus</taxon>
    </lineage>
</organism>
<accession>A0A2I6SBG7</accession>
<evidence type="ECO:0000313" key="1">
    <source>
        <dbReference type="EMBL" id="AUO14911.1"/>
    </source>
</evidence>
<protein>
    <submittedName>
        <fullName evidence="1">WSSV038</fullName>
    </submittedName>
</protein>